<evidence type="ECO:0000313" key="9">
    <source>
        <dbReference type="EMBL" id="MFD2739573.1"/>
    </source>
</evidence>
<evidence type="ECO:0000256" key="2">
    <source>
        <dbReference type="ARBA" id="ARBA00009677"/>
    </source>
</evidence>
<comment type="caution">
    <text evidence="9">The sequence shown here is derived from an EMBL/GenBank/DDBJ whole genome shotgun (WGS) entry which is preliminary data.</text>
</comment>
<comment type="subcellular location">
    <subcellularLocation>
        <location evidence="1 6">Bacterial flagellum basal body</location>
    </subcellularLocation>
</comment>
<sequence>MDQLGAISKIAGSAMRVQAERLRVVSENLANADSTGTAPGADPYRRKVVSFDSLLDAASGARLVQVGAVSEDASAFRVEYDPGHPAADTEGYVKLSNVNPMIELANMREAARSYEANLNIMEAGRKMRSQLIDLLG</sequence>
<comment type="similarity">
    <text evidence="2">Belongs to the flagella basal body rod proteins family.</text>
</comment>
<feature type="domain" description="Flagellar basal body rod protein N-terminal" evidence="7">
    <location>
        <begin position="10"/>
        <end position="36"/>
    </location>
</feature>
<dbReference type="PANTHER" id="PTHR30435:SF2">
    <property type="entry name" value="FLAGELLAR BASAL-BODY ROD PROTEIN FLGC"/>
    <property type="match status" value="1"/>
</dbReference>
<dbReference type="EMBL" id="JBHUMP010000005">
    <property type="protein sequence ID" value="MFD2739573.1"/>
    <property type="molecule type" value="Genomic_DNA"/>
</dbReference>
<dbReference type="Proteomes" id="UP001597474">
    <property type="component" value="Unassembled WGS sequence"/>
</dbReference>
<protein>
    <recommendedName>
        <fullName evidence="3 6">Flagellar basal-body rod protein FlgC</fullName>
    </recommendedName>
</protein>
<evidence type="ECO:0000313" key="10">
    <source>
        <dbReference type="Proteomes" id="UP001597474"/>
    </source>
</evidence>
<organism evidence="9 10">
    <name type="scientific">Sulfitobacter aestuarii</name>
    <dbReference type="NCBI Taxonomy" id="2161676"/>
    <lineage>
        <taxon>Bacteria</taxon>
        <taxon>Pseudomonadati</taxon>
        <taxon>Pseudomonadota</taxon>
        <taxon>Alphaproteobacteria</taxon>
        <taxon>Rhodobacterales</taxon>
        <taxon>Roseobacteraceae</taxon>
        <taxon>Sulfitobacter</taxon>
    </lineage>
</organism>
<reference evidence="10" key="1">
    <citation type="journal article" date="2019" name="Int. J. Syst. Evol. Microbiol.">
        <title>The Global Catalogue of Microorganisms (GCM) 10K type strain sequencing project: providing services to taxonomists for standard genome sequencing and annotation.</title>
        <authorList>
            <consortium name="The Broad Institute Genomics Platform"/>
            <consortium name="The Broad Institute Genome Sequencing Center for Infectious Disease"/>
            <person name="Wu L."/>
            <person name="Ma J."/>
        </authorList>
    </citation>
    <scope>NUCLEOTIDE SEQUENCE [LARGE SCALE GENOMIC DNA]</scope>
    <source>
        <strain evidence="10">TISTR 2562</strain>
    </source>
</reference>
<name>A0ABW5U113_9RHOB</name>
<evidence type="ECO:0000256" key="5">
    <source>
        <dbReference type="ARBA" id="ARBA00025933"/>
    </source>
</evidence>
<evidence type="ECO:0000259" key="7">
    <source>
        <dbReference type="Pfam" id="PF00460"/>
    </source>
</evidence>
<dbReference type="Pfam" id="PF06429">
    <property type="entry name" value="Flg_bbr_C"/>
    <property type="match status" value="1"/>
</dbReference>
<dbReference type="RefSeq" id="WP_386373324.1">
    <property type="nucleotide sequence ID" value="NZ_JBHUMP010000005.1"/>
</dbReference>
<dbReference type="NCBIfam" id="TIGR01395">
    <property type="entry name" value="FlgC"/>
    <property type="match status" value="1"/>
</dbReference>
<dbReference type="PANTHER" id="PTHR30435">
    <property type="entry name" value="FLAGELLAR PROTEIN"/>
    <property type="match status" value="1"/>
</dbReference>
<keyword evidence="9" id="KW-0969">Cilium</keyword>
<dbReference type="Pfam" id="PF00460">
    <property type="entry name" value="Flg_bb_rod"/>
    <property type="match status" value="1"/>
</dbReference>
<proteinExistence type="inferred from homology"/>
<dbReference type="InterPro" id="IPR010930">
    <property type="entry name" value="Flg_bb/hook_C_dom"/>
</dbReference>
<keyword evidence="10" id="KW-1185">Reference proteome</keyword>
<keyword evidence="4 6" id="KW-0975">Bacterial flagellum</keyword>
<accession>A0ABW5U113</accession>
<keyword evidence="9" id="KW-0282">Flagellum</keyword>
<dbReference type="InterPro" id="IPR006299">
    <property type="entry name" value="FlgC"/>
</dbReference>
<evidence type="ECO:0000256" key="4">
    <source>
        <dbReference type="ARBA" id="ARBA00023143"/>
    </source>
</evidence>
<feature type="domain" description="Flagellar basal-body/hook protein C-terminal" evidence="8">
    <location>
        <begin position="90"/>
        <end position="134"/>
    </location>
</feature>
<comment type="subunit">
    <text evidence="5 6">The basal body constitutes a major portion of the flagellar organelle and consists of four rings (L,P,S, and M) mounted on a central rod. The rod consists of about 26 subunits of FlgG in the distal portion, and FlgB, FlgC and FlgF are thought to build up the proximal portion of the rod with about 6 subunits each.</text>
</comment>
<evidence type="ECO:0000256" key="3">
    <source>
        <dbReference type="ARBA" id="ARBA00017941"/>
    </source>
</evidence>
<keyword evidence="9" id="KW-0966">Cell projection</keyword>
<gene>
    <name evidence="9" type="primary">flgC</name>
    <name evidence="9" type="ORF">ACFSUD_08340</name>
</gene>
<dbReference type="InterPro" id="IPR001444">
    <property type="entry name" value="Flag_bb_rod_N"/>
</dbReference>
<evidence type="ECO:0000256" key="6">
    <source>
        <dbReference type="RuleBase" id="RU362062"/>
    </source>
</evidence>
<evidence type="ECO:0000259" key="8">
    <source>
        <dbReference type="Pfam" id="PF06429"/>
    </source>
</evidence>
<evidence type="ECO:0000256" key="1">
    <source>
        <dbReference type="ARBA" id="ARBA00004117"/>
    </source>
</evidence>